<organism evidence="1 2">
    <name type="scientific">Chitinophaga dinghuensis</name>
    <dbReference type="NCBI Taxonomy" id="1539050"/>
    <lineage>
        <taxon>Bacteria</taxon>
        <taxon>Pseudomonadati</taxon>
        <taxon>Bacteroidota</taxon>
        <taxon>Chitinophagia</taxon>
        <taxon>Chitinophagales</taxon>
        <taxon>Chitinophagaceae</taxon>
        <taxon>Chitinophaga</taxon>
    </lineage>
</organism>
<comment type="caution">
    <text evidence="1">The sequence shown here is derived from an EMBL/GenBank/DDBJ whole genome shotgun (WGS) entry which is preliminary data.</text>
</comment>
<dbReference type="RefSeq" id="WP_146616189.1">
    <property type="nucleotide sequence ID" value="NZ_QLMA01000004.1"/>
</dbReference>
<gene>
    <name evidence="1" type="ORF">CLV59_104208</name>
</gene>
<dbReference type="EMBL" id="QLMA01000004">
    <property type="protein sequence ID" value="RAJ81983.1"/>
    <property type="molecule type" value="Genomic_DNA"/>
</dbReference>
<evidence type="ECO:0000313" key="2">
    <source>
        <dbReference type="Proteomes" id="UP000249819"/>
    </source>
</evidence>
<protein>
    <submittedName>
        <fullName evidence="1">Uncharacterized protein</fullName>
    </submittedName>
</protein>
<sequence length="79" mass="8464">MKKAKILLLALGFISIIGGAIASKAKGVSLFYRPLIHGGSCTISTLLFLTTTVFELGQPYEIARSVTTDSCVEYCTGYN</sequence>
<dbReference type="Proteomes" id="UP000249819">
    <property type="component" value="Unassembled WGS sequence"/>
</dbReference>
<reference evidence="1 2" key="1">
    <citation type="submission" date="2018-06" db="EMBL/GenBank/DDBJ databases">
        <title>Genomic Encyclopedia of Archaeal and Bacterial Type Strains, Phase II (KMG-II): from individual species to whole genera.</title>
        <authorList>
            <person name="Goeker M."/>
        </authorList>
    </citation>
    <scope>NUCLEOTIDE SEQUENCE [LARGE SCALE GENOMIC DNA]</scope>
    <source>
        <strain evidence="1 2">DSM 29821</strain>
    </source>
</reference>
<proteinExistence type="predicted"/>
<evidence type="ECO:0000313" key="1">
    <source>
        <dbReference type="EMBL" id="RAJ81983.1"/>
    </source>
</evidence>
<dbReference type="AlphaFoldDB" id="A0A327W028"/>
<accession>A0A327W028</accession>
<name>A0A327W028_9BACT</name>
<keyword evidence="2" id="KW-1185">Reference proteome</keyword>